<feature type="chain" id="PRO_5042500209" description="Transmembrane protein" evidence="2">
    <location>
        <begin position="17"/>
        <end position="231"/>
    </location>
</feature>
<dbReference type="AlphaFoldDB" id="A0AAJ8JPG3"/>
<keyword evidence="1" id="KW-0812">Transmembrane</keyword>
<organism evidence="3 4">
    <name type="scientific">Cryptococcus depauperatus CBS 7841</name>
    <dbReference type="NCBI Taxonomy" id="1295531"/>
    <lineage>
        <taxon>Eukaryota</taxon>
        <taxon>Fungi</taxon>
        <taxon>Dikarya</taxon>
        <taxon>Basidiomycota</taxon>
        <taxon>Agaricomycotina</taxon>
        <taxon>Tremellomycetes</taxon>
        <taxon>Tremellales</taxon>
        <taxon>Cryptococcaceae</taxon>
        <taxon>Cryptococcus</taxon>
    </lineage>
</organism>
<keyword evidence="1" id="KW-1133">Transmembrane helix</keyword>
<evidence type="ECO:0000313" key="3">
    <source>
        <dbReference type="EMBL" id="WVN85998.1"/>
    </source>
</evidence>
<evidence type="ECO:0000256" key="2">
    <source>
        <dbReference type="SAM" id="SignalP"/>
    </source>
</evidence>
<feature type="transmembrane region" description="Helical" evidence="1">
    <location>
        <begin position="196"/>
        <end position="220"/>
    </location>
</feature>
<reference evidence="3" key="1">
    <citation type="submission" date="2016-06" db="EMBL/GenBank/DDBJ databases">
        <authorList>
            <person name="Cuomo C."/>
            <person name="Litvintseva A."/>
            <person name="Heitman J."/>
            <person name="Chen Y."/>
            <person name="Sun S."/>
            <person name="Springer D."/>
            <person name="Dromer F."/>
            <person name="Young S."/>
            <person name="Zeng Q."/>
            <person name="Chapman S."/>
            <person name="Gujja S."/>
            <person name="Saif S."/>
            <person name="Birren B."/>
        </authorList>
    </citation>
    <scope>NUCLEOTIDE SEQUENCE</scope>
    <source>
        <strain evidence="3">CBS 7841</strain>
    </source>
</reference>
<reference evidence="3" key="3">
    <citation type="submission" date="2024-01" db="EMBL/GenBank/DDBJ databases">
        <authorList>
            <person name="Coelho M.A."/>
            <person name="David-Palma M."/>
            <person name="Shea T."/>
            <person name="Sun S."/>
            <person name="Cuomo C.A."/>
            <person name="Heitman J."/>
        </authorList>
    </citation>
    <scope>NUCLEOTIDE SEQUENCE</scope>
    <source>
        <strain evidence="3">CBS 7841</strain>
    </source>
</reference>
<accession>A0AAJ8JPG3</accession>
<dbReference type="GO" id="GO:0005886">
    <property type="term" value="C:plasma membrane"/>
    <property type="evidence" value="ECO:0007669"/>
    <property type="project" value="InterPro"/>
</dbReference>
<evidence type="ECO:0000313" key="4">
    <source>
        <dbReference type="Proteomes" id="UP000094043"/>
    </source>
</evidence>
<dbReference type="EMBL" id="CP143784">
    <property type="protein sequence ID" value="WVN85998.1"/>
    <property type="molecule type" value="Genomic_DNA"/>
</dbReference>
<evidence type="ECO:0000256" key="1">
    <source>
        <dbReference type="SAM" id="Phobius"/>
    </source>
</evidence>
<keyword evidence="1" id="KW-0472">Membrane</keyword>
<protein>
    <recommendedName>
        <fullName evidence="5">Transmembrane protein</fullName>
    </recommendedName>
</protein>
<keyword evidence="2" id="KW-0732">Signal</keyword>
<feature type="transmembrane region" description="Helical" evidence="1">
    <location>
        <begin position="100"/>
        <end position="125"/>
    </location>
</feature>
<dbReference type="Proteomes" id="UP000094043">
    <property type="component" value="Chromosome 1"/>
</dbReference>
<dbReference type="GeneID" id="91085370"/>
<feature type="signal peptide" evidence="2">
    <location>
        <begin position="1"/>
        <end position="16"/>
    </location>
</feature>
<sequence>MAFLFVVVLYNVPLESTDDSNLAGRAWLVTVGAARGGGINSSAGKTYGFGIWGWCSWTEGVNGGHCSKKKTFWSLPRDAGSDTGVRSLNLPTEISHSLSITGFLLVFILPSVAIFWGALITAFFCRYERQIATKESVACCPSSNTKARKYLAQMLRNRLLNGLRAFFILPPVLPVVVTAGIGYGKLNNNFECSLGLGWGLALASIILLWAVLGLILRFGLRIKAKSSSGRG</sequence>
<reference evidence="3" key="2">
    <citation type="journal article" date="2022" name="Elife">
        <title>Obligate sexual reproduction of a homothallic fungus closely related to the Cryptococcus pathogenic species complex.</title>
        <authorList>
            <person name="Passer A.R."/>
            <person name="Clancey S.A."/>
            <person name="Shea T."/>
            <person name="David-Palma M."/>
            <person name="Averette A.F."/>
            <person name="Boekhout T."/>
            <person name="Porcel B.M."/>
            <person name="Nowrousian M."/>
            <person name="Cuomo C.A."/>
            <person name="Sun S."/>
            <person name="Heitman J."/>
            <person name="Coelho M.A."/>
        </authorList>
    </citation>
    <scope>NUCLEOTIDE SEQUENCE</scope>
    <source>
        <strain evidence="3">CBS 7841</strain>
    </source>
</reference>
<dbReference type="RefSeq" id="XP_066066698.1">
    <property type="nucleotide sequence ID" value="XM_066210601.1"/>
</dbReference>
<dbReference type="Pfam" id="PF06687">
    <property type="entry name" value="SUR7"/>
    <property type="match status" value="1"/>
</dbReference>
<dbReference type="KEGG" id="cdep:91085370"/>
<gene>
    <name evidence="3" type="ORF">L203_101156</name>
</gene>
<keyword evidence="4" id="KW-1185">Reference proteome</keyword>
<dbReference type="InterPro" id="IPR009571">
    <property type="entry name" value="SUR7/Rim9-like_fungi"/>
</dbReference>
<evidence type="ECO:0008006" key="5">
    <source>
        <dbReference type="Google" id="ProtNLM"/>
    </source>
</evidence>
<feature type="transmembrane region" description="Helical" evidence="1">
    <location>
        <begin position="163"/>
        <end position="184"/>
    </location>
</feature>
<name>A0AAJ8JPG3_9TREE</name>
<proteinExistence type="predicted"/>